<reference evidence="3" key="1">
    <citation type="journal article" date="2020" name="Stud. Mycol.">
        <title>101 Dothideomycetes genomes: a test case for predicting lifestyles and emergence of pathogens.</title>
        <authorList>
            <person name="Haridas S."/>
            <person name="Albert R."/>
            <person name="Binder M."/>
            <person name="Bloem J."/>
            <person name="Labutti K."/>
            <person name="Salamov A."/>
            <person name="Andreopoulos B."/>
            <person name="Baker S."/>
            <person name="Barry K."/>
            <person name="Bills G."/>
            <person name="Bluhm B."/>
            <person name="Cannon C."/>
            <person name="Castanera R."/>
            <person name="Culley D."/>
            <person name="Daum C."/>
            <person name="Ezra D."/>
            <person name="Gonzalez J."/>
            <person name="Henrissat B."/>
            <person name="Kuo A."/>
            <person name="Liang C."/>
            <person name="Lipzen A."/>
            <person name="Lutzoni F."/>
            <person name="Magnuson J."/>
            <person name="Mondo S."/>
            <person name="Nolan M."/>
            <person name="Ohm R."/>
            <person name="Pangilinan J."/>
            <person name="Park H.-J."/>
            <person name="Ramirez L."/>
            <person name="Alfaro M."/>
            <person name="Sun H."/>
            <person name="Tritt A."/>
            <person name="Yoshinaga Y."/>
            <person name="Zwiers L.-H."/>
            <person name="Turgeon B."/>
            <person name="Goodwin S."/>
            <person name="Spatafora J."/>
            <person name="Crous P."/>
            <person name="Grigoriev I."/>
        </authorList>
    </citation>
    <scope>NUCLEOTIDE SEQUENCE</scope>
    <source>
        <strain evidence="3">CBS 121739</strain>
    </source>
</reference>
<dbReference type="Proteomes" id="UP000799437">
    <property type="component" value="Unassembled WGS sequence"/>
</dbReference>
<keyword evidence="2" id="KW-1133">Transmembrane helix</keyword>
<keyword evidence="2" id="KW-0472">Membrane</keyword>
<dbReference type="GeneID" id="54480413"/>
<feature type="region of interest" description="Disordered" evidence="1">
    <location>
        <begin position="34"/>
        <end position="55"/>
    </location>
</feature>
<accession>A0A6A6VVL4</accession>
<sequence length="88" mass="10167">MKSSRMPNVQRMSVDIDVALWIVDSHHCERYRFSPVTSPAPNSNAEDKASNRTNQQISPSLYTTLPLISFSFTFSFTLSWHSNELCWR</sequence>
<evidence type="ECO:0000313" key="3">
    <source>
        <dbReference type="EMBL" id="KAF2754273.1"/>
    </source>
</evidence>
<keyword evidence="4" id="KW-1185">Reference proteome</keyword>
<organism evidence="3 4">
    <name type="scientific">Pseudovirgaria hyperparasitica</name>
    <dbReference type="NCBI Taxonomy" id="470096"/>
    <lineage>
        <taxon>Eukaryota</taxon>
        <taxon>Fungi</taxon>
        <taxon>Dikarya</taxon>
        <taxon>Ascomycota</taxon>
        <taxon>Pezizomycotina</taxon>
        <taxon>Dothideomycetes</taxon>
        <taxon>Dothideomycetes incertae sedis</taxon>
        <taxon>Acrospermales</taxon>
        <taxon>Acrospermaceae</taxon>
        <taxon>Pseudovirgaria</taxon>
    </lineage>
</organism>
<name>A0A6A6VVL4_9PEZI</name>
<feature type="transmembrane region" description="Helical" evidence="2">
    <location>
        <begin position="61"/>
        <end position="80"/>
    </location>
</feature>
<evidence type="ECO:0000256" key="2">
    <source>
        <dbReference type="SAM" id="Phobius"/>
    </source>
</evidence>
<protein>
    <submittedName>
        <fullName evidence="3">Uncharacterized protein</fullName>
    </submittedName>
</protein>
<dbReference type="EMBL" id="ML996581">
    <property type="protein sequence ID" value="KAF2754273.1"/>
    <property type="molecule type" value="Genomic_DNA"/>
</dbReference>
<evidence type="ECO:0000313" key="4">
    <source>
        <dbReference type="Proteomes" id="UP000799437"/>
    </source>
</evidence>
<gene>
    <name evidence="3" type="ORF">EJ05DRAFT_154825</name>
</gene>
<dbReference type="AlphaFoldDB" id="A0A6A6VVL4"/>
<dbReference type="RefSeq" id="XP_033596724.1">
    <property type="nucleotide sequence ID" value="XM_033739359.1"/>
</dbReference>
<feature type="compositionally biased region" description="Polar residues" evidence="1">
    <location>
        <begin position="35"/>
        <end position="44"/>
    </location>
</feature>
<proteinExistence type="predicted"/>
<keyword evidence="2" id="KW-0812">Transmembrane</keyword>
<evidence type="ECO:0000256" key="1">
    <source>
        <dbReference type="SAM" id="MobiDB-lite"/>
    </source>
</evidence>